<keyword evidence="3" id="KW-0479">Metal-binding</keyword>
<keyword evidence="10" id="KW-1185">Reference proteome</keyword>
<dbReference type="InterPro" id="IPR036397">
    <property type="entry name" value="RNaseH_sf"/>
</dbReference>
<name>A0A5N5K506_9ROSI</name>
<evidence type="ECO:0000256" key="2">
    <source>
        <dbReference type="ARBA" id="ARBA00022722"/>
    </source>
</evidence>
<keyword evidence="5" id="KW-0269">Exonuclease</keyword>
<feature type="compositionally biased region" description="Low complexity" evidence="7">
    <location>
        <begin position="214"/>
        <end position="229"/>
    </location>
</feature>
<evidence type="ECO:0000256" key="4">
    <source>
        <dbReference type="ARBA" id="ARBA00022801"/>
    </source>
</evidence>
<gene>
    <name evidence="9" type="ORF">DKX38_022589</name>
</gene>
<sequence length="503" mass="55473">MENKTEIAFFDIETTVPTRPGQGYAMLEFGAILVCPKKLEELRSYSTLVRPSNPKLISSLSVRCNGIMPEAVVSAPSFADIADTVYDILHGRIWAGHNIVRFDCVRIREAFTEIGREAPEPKGTIDTLALLTQKFGRRAGNMKMASLATYFGLGNQTHRSLDDVKMNIEVLKHCATVLFLESSLPDTFPENHWVSPNAITRSRNGKSPALNKDSPSSSSHIKSSPALSPENDRAEEKPSLFSPLTSSTVEKVPYSVASNTAQPDAFDMVALGNEMNAASLQPDVTMEENPILQPPEMPSTVTVPESCSDSLGFLEPDEVSLPSIRALHVPFFRGSQRVKLFYEGAILQLCCPRLRIRFGISKKFSDHAGRPRLSFVVDASPSLCGVLDTCDSIVQKVYADSGCSSDWRCVVSRRQGFVNYPTVRLHIPTAVNGDVAQYATDMYLKEPSGTIQKLIFSKFDATELDTFLKPGTFVDSYLSLDPYDYQQSSGIRLVATKLIIHNE</sequence>
<keyword evidence="6" id="KW-0460">Magnesium</keyword>
<dbReference type="FunFam" id="3.30.420.10:FF:000040">
    <property type="entry name" value="Exonuclease family protein"/>
    <property type="match status" value="1"/>
</dbReference>
<dbReference type="GO" id="GO:0046872">
    <property type="term" value="F:metal ion binding"/>
    <property type="evidence" value="ECO:0007669"/>
    <property type="project" value="UniProtKB-KW"/>
</dbReference>
<keyword evidence="4" id="KW-0378">Hydrolase</keyword>
<reference evidence="10" key="1">
    <citation type="journal article" date="2019" name="Gigascience">
        <title>De novo genome assembly of the endangered Acer yangbiense, a plant species with extremely small populations endemic to Yunnan Province, China.</title>
        <authorList>
            <person name="Yang J."/>
            <person name="Wariss H.M."/>
            <person name="Tao L."/>
            <person name="Zhang R."/>
            <person name="Yun Q."/>
            <person name="Hollingsworth P."/>
            <person name="Dao Z."/>
            <person name="Luo G."/>
            <person name="Guo H."/>
            <person name="Ma Y."/>
            <person name="Sun W."/>
        </authorList>
    </citation>
    <scope>NUCLEOTIDE SEQUENCE [LARGE SCALE GENOMIC DNA]</scope>
    <source>
        <strain evidence="10">cv. br00</strain>
    </source>
</reference>
<evidence type="ECO:0000256" key="1">
    <source>
        <dbReference type="ARBA" id="ARBA00001946"/>
    </source>
</evidence>
<dbReference type="PANTHER" id="PTHR30231:SF4">
    <property type="entry name" value="PROTEIN NEN2"/>
    <property type="match status" value="1"/>
</dbReference>
<dbReference type="PANTHER" id="PTHR30231">
    <property type="entry name" value="DNA POLYMERASE III SUBUNIT EPSILON"/>
    <property type="match status" value="1"/>
</dbReference>
<evidence type="ECO:0000256" key="5">
    <source>
        <dbReference type="ARBA" id="ARBA00022839"/>
    </source>
</evidence>
<comment type="caution">
    <text evidence="9">The sequence shown here is derived from an EMBL/GenBank/DDBJ whole genome shotgun (WGS) entry which is preliminary data.</text>
</comment>
<dbReference type="CDD" id="cd06127">
    <property type="entry name" value="DEDDh"/>
    <property type="match status" value="1"/>
</dbReference>
<feature type="region of interest" description="Disordered" evidence="7">
    <location>
        <begin position="195"/>
        <end position="243"/>
    </location>
</feature>
<dbReference type="GO" id="GO:0003676">
    <property type="term" value="F:nucleic acid binding"/>
    <property type="evidence" value="ECO:0007669"/>
    <property type="project" value="InterPro"/>
</dbReference>
<dbReference type="Gene3D" id="3.30.420.10">
    <property type="entry name" value="Ribonuclease H-like superfamily/Ribonuclease H"/>
    <property type="match status" value="1"/>
</dbReference>
<dbReference type="Proteomes" id="UP000326939">
    <property type="component" value="Chromosome 15"/>
</dbReference>
<organism evidence="9 10">
    <name type="scientific">Salix brachista</name>
    <dbReference type="NCBI Taxonomy" id="2182728"/>
    <lineage>
        <taxon>Eukaryota</taxon>
        <taxon>Viridiplantae</taxon>
        <taxon>Streptophyta</taxon>
        <taxon>Embryophyta</taxon>
        <taxon>Tracheophyta</taxon>
        <taxon>Spermatophyta</taxon>
        <taxon>Magnoliopsida</taxon>
        <taxon>eudicotyledons</taxon>
        <taxon>Gunneridae</taxon>
        <taxon>Pentapetalae</taxon>
        <taxon>rosids</taxon>
        <taxon>fabids</taxon>
        <taxon>Malpighiales</taxon>
        <taxon>Salicaceae</taxon>
        <taxon>Saliceae</taxon>
        <taxon>Salix</taxon>
    </lineage>
</organism>
<keyword evidence="2" id="KW-0540">Nuclease</keyword>
<protein>
    <recommendedName>
        <fullName evidence="8">Exonuclease domain-containing protein</fullName>
    </recommendedName>
</protein>
<evidence type="ECO:0000256" key="3">
    <source>
        <dbReference type="ARBA" id="ARBA00022723"/>
    </source>
</evidence>
<evidence type="ECO:0000256" key="6">
    <source>
        <dbReference type="ARBA" id="ARBA00022842"/>
    </source>
</evidence>
<evidence type="ECO:0000313" key="9">
    <source>
        <dbReference type="EMBL" id="KAB5524840.1"/>
    </source>
</evidence>
<dbReference type="SMART" id="SM00479">
    <property type="entry name" value="EXOIII"/>
    <property type="match status" value="1"/>
</dbReference>
<evidence type="ECO:0000256" key="7">
    <source>
        <dbReference type="SAM" id="MobiDB-lite"/>
    </source>
</evidence>
<dbReference type="GO" id="GO:0008408">
    <property type="term" value="F:3'-5' exonuclease activity"/>
    <property type="evidence" value="ECO:0007669"/>
    <property type="project" value="TreeGrafter"/>
</dbReference>
<dbReference type="InterPro" id="IPR012337">
    <property type="entry name" value="RNaseH-like_sf"/>
</dbReference>
<comment type="cofactor">
    <cofactor evidence="1">
        <name>Mg(2+)</name>
        <dbReference type="ChEBI" id="CHEBI:18420"/>
    </cofactor>
</comment>
<evidence type="ECO:0000313" key="10">
    <source>
        <dbReference type="Proteomes" id="UP000326939"/>
    </source>
</evidence>
<dbReference type="InterPro" id="IPR013520">
    <property type="entry name" value="Ribonucl_H"/>
</dbReference>
<dbReference type="EMBL" id="VDCV01000015">
    <property type="protein sequence ID" value="KAB5524840.1"/>
    <property type="molecule type" value="Genomic_DNA"/>
</dbReference>
<dbReference type="AlphaFoldDB" id="A0A5N5K506"/>
<evidence type="ECO:0000259" key="8">
    <source>
        <dbReference type="SMART" id="SM00479"/>
    </source>
</evidence>
<feature type="domain" description="Exonuclease" evidence="8">
    <location>
        <begin position="6"/>
        <end position="180"/>
    </location>
</feature>
<proteinExistence type="predicted"/>
<accession>A0A5N5K506</accession>
<dbReference type="Pfam" id="PF00929">
    <property type="entry name" value="RNase_T"/>
    <property type="match status" value="1"/>
</dbReference>
<dbReference type="SUPFAM" id="SSF53098">
    <property type="entry name" value="Ribonuclease H-like"/>
    <property type="match status" value="1"/>
</dbReference>